<evidence type="ECO:0000313" key="2">
    <source>
        <dbReference type="Proteomes" id="UP001164539"/>
    </source>
</evidence>
<proteinExistence type="predicted"/>
<accession>A0ACC1XVS7</accession>
<comment type="caution">
    <text evidence="1">The sequence shown here is derived from an EMBL/GenBank/DDBJ whole genome shotgun (WGS) entry which is preliminary data.</text>
</comment>
<protein>
    <submittedName>
        <fullName evidence="1">Alkane hydroxylase MAH1-like</fullName>
    </submittedName>
</protein>
<keyword evidence="2" id="KW-1185">Reference proteome</keyword>
<name>A0ACC1XVS7_MELAZ</name>
<reference evidence="1 2" key="1">
    <citation type="journal article" date="2023" name="Science">
        <title>Complex scaffold remodeling in plant triterpene biosynthesis.</title>
        <authorList>
            <person name="De La Pena R."/>
            <person name="Hodgson H."/>
            <person name="Liu J.C."/>
            <person name="Stephenson M.J."/>
            <person name="Martin A.C."/>
            <person name="Owen C."/>
            <person name="Harkess A."/>
            <person name="Leebens-Mack J."/>
            <person name="Jimenez L.E."/>
            <person name="Osbourn A."/>
            <person name="Sattely E.S."/>
        </authorList>
    </citation>
    <scope>NUCLEOTIDE SEQUENCE [LARGE SCALE GENOMIC DNA]</scope>
    <source>
        <strain evidence="2">cv. JPN11</strain>
        <tissue evidence="1">Leaf</tissue>
    </source>
</reference>
<dbReference type="Proteomes" id="UP001164539">
    <property type="component" value="Chromosome 7"/>
</dbReference>
<dbReference type="EMBL" id="CM051400">
    <property type="protein sequence ID" value="KAJ4715555.1"/>
    <property type="molecule type" value="Genomic_DNA"/>
</dbReference>
<gene>
    <name evidence="1" type="ORF">OWV82_013898</name>
</gene>
<sequence>MESSSGMAPVGKALRLHTTPHAVDPENIYYILSKNFSNFPKGPEFKEVFDALGDGIFNSDSDLWKNKRKFAQAMMNHHSFCKFLLKPGQDKVENGLIPMLNHVCKSPT</sequence>
<organism evidence="1 2">
    <name type="scientific">Melia azedarach</name>
    <name type="common">Chinaberry tree</name>
    <dbReference type="NCBI Taxonomy" id="155640"/>
    <lineage>
        <taxon>Eukaryota</taxon>
        <taxon>Viridiplantae</taxon>
        <taxon>Streptophyta</taxon>
        <taxon>Embryophyta</taxon>
        <taxon>Tracheophyta</taxon>
        <taxon>Spermatophyta</taxon>
        <taxon>Magnoliopsida</taxon>
        <taxon>eudicotyledons</taxon>
        <taxon>Gunneridae</taxon>
        <taxon>Pentapetalae</taxon>
        <taxon>rosids</taxon>
        <taxon>malvids</taxon>
        <taxon>Sapindales</taxon>
        <taxon>Meliaceae</taxon>
        <taxon>Melia</taxon>
    </lineage>
</organism>
<evidence type="ECO:0000313" key="1">
    <source>
        <dbReference type="EMBL" id="KAJ4715555.1"/>
    </source>
</evidence>